<evidence type="ECO:0000313" key="3">
    <source>
        <dbReference type="Proteomes" id="UP000186698"/>
    </source>
</evidence>
<feature type="compositionally biased region" description="Low complexity" evidence="1">
    <location>
        <begin position="208"/>
        <end position="239"/>
    </location>
</feature>
<gene>
    <name evidence="4 5" type="primary">dspp.S</name>
</gene>
<dbReference type="Xenbase" id="XB-GENE-17341669">
    <property type="gene designation" value="dspp.S"/>
</dbReference>
<sequence length="379" mass="41831">MRPVFILGYILGTTLAIPITRDDRSESRGVKTGNRMEELRHLQDSNDAHLIRNGSNQNQQFHREEMSQHNSKGFYLEFSVTKGKQPATNPRANIHIYSNTTSHNEDKFVGKPQSHKLQKNKTNKKKVVKTFESGWFKNISCDQMNDGHLDKACRKIILHKRSIGYQTTQGNTYPSSDSDANTQNTRNVDNPFDPSEFNDPNNLQDFPYDYYTTDTDTKALSSEFSDSSDSNESNLPSGSKQDGKHGAFNRSGISSSVSASSESSDSSESRQSGSNSGSKEAKLSKNSNELSASNDSSEQDTLGSIATNSTTNMNVSASASESDSSDDITDMRSSSVSYSRESSSLSQSNESDASTDFTDYKNPTKMSDHNEEETIPSVN</sequence>
<feature type="region of interest" description="Disordered" evidence="1">
    <location>
        <begin position="166"/>
        <end position="379"/>
    </location>
</feature>
<feature type="compositionally biased region" description="Polar residues" evidence="1">
    <location>
        <begin position="284"/>
        <end position="315"/>
    </location>
</feature>
<feature type="compositionally biased region" description="Acidic residues" evidence="1">
    <location>
        <begin position="370"/>
        <end position="379"/>
    </location>
</feature>
<feature type="compositionally biased region" description="Low complexity" evidence="1">
    <location>
        <begin position="333"/>
        <end position="354"/>
    </location>
</feature>
<keyword evidence="3" id="KW-1185">Reference proteome</keyword>
<keyword evidence="2" id="KW-0732">Signal</keyword>
<dbReference type="AlphaFoldDB" id="A0A8J0U434"/>
<dbReference type="GeneID" id="108704471"/>
<evidence type="ECO:0000313" key="4">
    <source>
        <dbReference type="RefSeq" id="XP_018096525.1"/>
    </source>
</evidence>
<evidence type="ECO:0000256" key="2">
    <source>
        <dbReference type="SAM" id="SignalP"/>
    </source>
</evidence>
<dbReference type="KEGG" id="xla:108704471"/>
<dbReference type="RefSeq" id="XP_018096525.1">
    <property type="nucleotide sequence ID" value="XM_018241036.2"/>
</dbReference>
<dbReference type="Proteomes" id="UP000186698">
    <property type="component" value="Chromosome 1S"/>
</dbReference>
<evidence type="ECO:0000256" key="1">
    <source>
        <dbReference type="SAM" id="MobiDB-lite"/>
    </source>
</evidence>
<feature type="signal peptide" evidence="2">
    <location>
        <begin position="1"/>
        <end position="16"/>
    </location>
</feature>
<protein>
    <submittedName>
        <fullName evidence="4">Dentin sialophosphoprotein</fullName>
    </submittedName>
</protein>
<dbReference type="CTD" id="108704471"/>
<feature type="compositionally biased region" description="Low complexity" evidence="1">
    <location>
        <begin position="251"/>
        <end position="278"/>
    </location>
</feature>
<reference evidence="4" key="1">
    <citation type="submission" date="2025-08" db="UniProtKB">
        <authorList>
            <consortium name="RefSeq"/>
        </authorList>
    </citation>
    <scope>IDENTIFICATION</scope>
    <source>
        <strain evidence="4">J_2021</strain>
        <tissue evidence="4">Erythrocytes</tissue>
    </source>
</reference>
<feature type="compositionally biased region" description="Polar residues" evidence="1">
    <location>
        <begin position="166"/>
        <end position="188"/>
    </location>
</feature>
<feature type="chain" id="PRO_5035253405" evidence="2">
    <location>
        <begin position="17"/>
        <end position="379"/>
    </location>
</feature>
<name>A0A8J0U434_XENLA</name>
<evidence type="ECO:0000313" key="5">
    <source>
        <dbReference type="Xenbase" id="XB-GENE-17341669"/>
    </source>
</evidence>
<accession>A0A8J0U434</accession>
<organism evidence="3 4">
    <name type="scientific">Xenopus laevis</name>
    <name type="common">African clawed frog</name>
    <dbReference type="NCBI Taxonomy" id="8355"/>
    <lineage>
        <taxon>Eukaryota</taxon>
        <taxon>Metazoa</taxon>
        <taxon>Chordata</taxon>
        <taxon>Craniata</taxon>
        <taxon>Vertebrata</taxon>
        <taxon>Euteleostomi</taxon>
        <taxon>Amphibia</taxon>
        <taxon>Batrachia</taxon>
        <taxon>Anura</taxon>
        <taxon>Pipoidea</taxon>
        <taxon>Pipidae</taxon>
        <taxon>Xenopodinae</taxon>
        <taxon>Xenopus</taxon>
        <taxon>Xenopus</taxon>
    </lineage>
</organism>
<dbReference type="AGR" id="Xenbase:XB-GENE-17341669"/>
<proteinExistence type="predicted"/>